<evidence type="ECO:0000313" key="3">
    <source>
        <dbReference type="Proteomes" id="UP000823399"/>
    </source>
</evidence>
<organism evidence="2 3">
    <name type="scientific">Suillus discolor</name>
    <dbReference type="NCBI Taxonomy" id="1912936"/>
    <lineage>
        <taxon>Eukaryota</taxon>
        <taxon>Fungi</taxon>
        <taxon>Dikarya</taxon>
        <taxon>Basidiomycota</taxon>
        <taxon>Agaricomycotina</taxon>
        <taxon>Agaricomycetes</taxon>
        <taxon>Agaricomycetidae</taxon>
        <taxon>Boletales</taxon>
        <taxon>Suillineae</taxon>
        <taxon>Suillaceae</taxon>
        <taxon>Suillus</taxon>
    </lineage>
</organism>
<comment type="caution">
    <text evidence="2">The sequence shown here is derived from an EMBL/GenBank/DDBJ whole genome shotgun (WGS) entry which is preliminary data.</text>
</comment>
<sequence length="142" mass="15689">MLLDVFLPARLIHLLSLILLLAFFPPPALICHPHLSEPCQQLLTCTGHLRMVFVVLGMVWWSLPMSISHCHEEAADIPPPLSTAAIHQQNCKFPTRAMAQARAGPKPAVICGFGPAWIFCRPEPSEARPKLRLLGQAGPEHH</sequence>
<accession>A0A9P7F8L8</accession>
<name>A0A9P7F8L8_9AGAM</name>
<proteinExistence type="predicted"/>
<dbReference type="EMBL" id="JABBWM010000025">
    <property type="protein sequence ID" value="KAG2108894.1"/>
    <property type="molecule type" value="Genomic_DNA"/>
</dbReference>
<evidence type="ECO:0008006" key="4">
    <source>
        <dbReference type="Google" id="ProtNLM"/>
    </source>
</evidence>
<evidence type="ECO:0000256" key="1">
    <source>
        <dbReference type="SAM" id="SignalP"/>
    </source>
</evidence>
<dbReference type="RefSeq" id="XP_041293137.1">
    <property type="nucleotide sequence ID" value="XM_041443232.1"/>
</dbReference>
<gene>
    <name evidence="2" type="ORF">F5147DRAFT_798845</name>
</gene>
<keyword evidence="3" id="KW-1185">Reference proteome</keyword>
<feature type="chain" id="PRO_5040388490" description="Secreted protein" evidence="1">
    <location>
        <begin position="31"/>
        <end position="142"/>
    </location>
</feature>
<dbReference type="AlphaFoldDB" id="A0A9P7F8L8"/>
<feature type="signal peptide" evidence="1">
    <location>
        <begin position="1"/>
        <end position="30"/>
    </location>
</feature>
<protein>
    <recommendedName>
        <fullName evidence="4">Secreted protein</fullName>
    </recommendedName>
</protein>
<reference evidence="2" key="1">
    <citation type="journal article" date="2020" name="New Phytol.">
        <title>Comparative genomics reveals dynamic genome evolution in host specialist ectomycorrhizal fungi.</title>
        <authorList>
            <person name="Lofgren L.A."/>
            <person name="Nguyen N.H."/>
            <person name="Vilgalys R."/>
            <person name="Ruytinx J."/>
            <person name="Liao H.L."/>
            <person name="Branco S."/>
            <person name="Kuo A."/>
            <person name="LaButti K."/>
            <person name="Lipzen A."/>
            <person name="Andreopoulos W."/>
            <person name="Pangilinan J."/>
            <person name="Riley R."/>
            <person name="Hundley H."/>
            <person name="Na H."/>
            <person name="Barry K."/>
            <person name="Grigoriev I.V."/>
            <person name="Stajich J.E."/>
            <person name="Kennedy P.G."/>
        </authorList>
    </citation>
    <scope>NUCLEOTIDE SEQUENCE</scope>
    <source>
        <strain evidence="2">FC423</strain>
    </source>
</reference>
<dbReference type="OrthoDB" id="2692869at2759"/>
<dbReference type="Proteomes" id="UP000823399">
    <property type="component" value="Unassembled WGS sequence"/>
</dbReference>
<dbReference type="GeneID" id="64705491"/>
<evidence type="ECO:0000313" key="2">
    <source>
        <dbReference type="EMBL" id="KAG2108894.1"/>
    </source>
</evidence>
<keyword evidence="1" id="KW-0732">Signal</keyword>